<protein>
    <submittedName>
        <fullName evidence="2">Regulator</fullName>
    </submittedName>
</protein>
<evidence type="ECO:0000313" key="3">
    <source>
        <dbReference type="Proteomes" id="UP000245762"/>
    </source>
</evidence>
<feature type="chain" id="PRO_5016382561" evidence="1">
    <location>
        <begin position="25"/>
        <end position="421"/>
    </location>
</feature>
<dbReference type="Pfam" id="PF08309">
    <property type="entry name" value="LVIVD"/>
    <property type="match status" value="2"/>
</dbReference>
<dbReference type="PROSITE" id="PS51257">
    <property type="entry name" value="PROKAR_LIPOPROTEIN"/>
    <property type="match status" value="1"/>
</dbReference>
<keyword evidence="1" id="KW-0732">Signal</keyword>
<name>A0A316L1J9_9FLAO</name>
<dbReference type="OrthoDB" id="9815940at2"/>
<evidence type="ECO:0000256" key="1">
    <source>
        <dbReference type="SAM" id="SignalP"/>
    </source>
</evidence>
<keyword evidence="3" id="KW-1185">Reference proteome</keyword>
<reference evidence="2 3" key="1">
    <citation type="submission" date="2018-05" db="EMBL/GenBank/DDBJ databases">
        <title>Complete genome sequence of Flagellimonas aquimarina ECD12 isolated from seaweed Ecklonia cava.</title>
        <authorList>
            <person name="Choi S."/>
            <person name="Seong C."/>
        </authorList>
    </citation>
    <scope>NUCLEOTIDE SEQUENCE [LARGE SCALE GENOMIC DNA]</scope>
    <source>
        <strain evidence="2 3">ECD12</strain>
    </source>
</reference>
<feature type="signal peptide" evidence="1">
    <location>
        <begin position="1"/>
        <end position="24"/>
    </location>
</feature>
<dbReference type="RefSeq" id="WP_109659936.1">
    <property type="nucleotide sequence ID" value="NZ_QGEG01000001.1"/>
</dbReference>
<comment type="caution">
    <text evidence="2">The sequence shown here is derived from an EMBL/GenBank/DDBJ whole genome shotgun (WGS) entry which is preliminary data.</text>
</comment>
<dbReference type="SUPFAM" id="SSF101908">
    <property type="entry name" value="Putative isomerase YbhE"/>
    <property type="match status" value="1"/>
</dbReference>
<dbReference type="InterPro" id="IPR013211">
    <property type="entry name" value="LVIVD"/>
</dbReference>
<dbReference type="GO" id="GO:0005576">
    <property type="term" value="C:extracellular region"/>
    <property type="evidence" value="ECO:0007669"/>
    <property type="project" value="TreeGrafter"/>
</dbReference>
<dbReference type="AlphaFoldDB" id="A0A316L1J9"/>
<dbReference type="NCBIfam" id="TIGR04312">
    <property type="entry name" value="choice_anch_B"/>
    <property type="match status" value="1"/>
</dbReference>
<gene>
    <name evidence="2" type="ORF">DKG77_02695</name>
</gene>
<sequence>MLRPALLTLLAALLFLGCSSDDSADPNSEGNEMNNDNGPNLGTGLVATSASPCQGGTASIYPCNGYDLLFQMDLSAFAASSANDIWGWVDTPNNREYAIIGLDNGTAFVDITNAQNPVYLGKLLTATASSPWRDVKVYGNHAYIVAEAANHGMQVFDLTRLRNVTDPPQQFTADARYSGIGNAHNIVINEEMGFAYPVGTARNDAFNGGVHFIDIQNPTNPNGIGGYGTNGYTHDAQVITYNGPDTDYSGREIFIGANENQIAIADITDKANPVEIGTLAYGNIGYTHQGWFTEDQRYFILGDELDETDFGFNSRTLVFDLTDLDNPSLHTTYIGPTGAIDHNGYVLGDEFFLANYTAGMRVLDISDIENETITEIAFFDTYPSNDTARFDGVWSVYPFFESGKILINDINSGLFVIEKSN</sequence>
<evidence type="ECO:0000313" key="2">
    <source>
        <dbReference type="EMBL" id="PWL39756.1"/>
    </source>
</evidence>
<dbReference type="EMBL" id="QGEG01000001">
    <property type="protein sequence ID" value="PWL39756.1"/>
    <property type="molecule type" value="Genomic_DNA"/>
</dbReference>
<dbReference type="InterPro" id="IPR027589">
    <property type="entry name" value="Choice_anch_B"/>
</dbReference>
<accession>A0A316L1J9</accession>
<proteinExistence type="predicted"/>
<dbReference type="PANTHER" id="PTHR38787:SF3">
    <property type="entry name" value="REGULATORY P DOMAIN-CONTAINING PROTEIN"/>
    <property type="match status" value="1"/>
</dbReference>
<dbReference type="PANTHER" id="PTHR38787">
    <property type="entry name" value="REGULATORY P DOMAIN-CONTAINING PROTEIN"/>
    <property type="match status" value="1"/>
</dbReference>
<organism evidence="2 3">
    <name type="scientific">Flagellimonas aquimarina</name>
    <dbReference type="NCBI Taxonomy" id="2201895"/>
    <lineage>
        <taxon>Bacteria</taxon>
        <taxon>Pseudomonadati</taxon>
        <taxon>Bacteroidota</taxon>
        <taxon>Flavobacteriia</taxon>
        <taxon>Flavobacteriales</taxon>
        <taxon>Flavobacteriaceae</taxon>
        <taxon>Flagellimonas</taxon>
    </lineage>
</organism>
<dbReference type="Proteomes" id="UP000245762">
    <property type="component" value="Unassembled WGS sequence"/>
</dbReference>